<dbReference type="Proteomes" id="UP000595375">
    <property type="component" value="Chromosome"/>
</dbReference>
<dbReference type="PANTHER" id="PTHR30244">
    <property type="entry name" value="TRANSAMINASE"/>
    <property type="match status" value="1"/>
</dbReference>
<dbReference type="Gene3D" id="3.40.640.10">
    <property type="entry name" value="Type I PLP-dependent aspartate aminotransferase-like (Major domain)"/>
    <property type="match status" value="1"/>
</dbReference>
<dbReference type="InterPro" id="IPR015422">
    <property type="entry name" value="PyrdxlP-dep_Trfase_small"/>
</dbReference>
<dbReference type="InterPro" id="IPR015421">
    <property type="entry name" value="PyrdxlP-dep_Trfase_major"/>
</dbReference>
<keyword evidence="2" id="KW-0032">Aminotransferase</keyword>
<dbReference type="InterPro" id="IPR015424">
    <property type="entry name" value="PyrdxlP-dep_Trfase"/>
</dbReference>
<dbReference type="PIRSF" id="PIRSF000390">
    <property type="entry name" value="PLP_StrS"/>
    <property type="match status" value="1"/>
</dbReference>
<evidence type="ECO:0000313" key="2">
    <source>
        <dbReference type="EMBL" id="QQS88010.1"/>
    </source>
</evidence>
<dbReference type="SUPFAM" id="SSF53383">
    <property type="entry name" value="PLP-dependent transferases"/>
    <property type="match status" value="1"/>
</dbReference>
<comment type="similarity">
    <text evidence="1">Belongs to the DegT/DnrJ/EryC1 family.</text>
</comment>
<accession>A0ABX7CG99</accession>
<dbReference type="PANTHER" id="PTHR30244:SF34">
    <property type="entry name" value="DTDP-4-AMINO-4,6-DIDEOXYGALACTOSE TRANSAMINASE"/>
    <property type="match status" value="1"/>
</dbReference>
<dbReference type="CDD" id="cd00616">
    <property type="entry name" value="AHBA_syn"/>
    <property type="match status" value="1"/>
</dbReference>
<dbReference type="EMBL" id="CP068114">
    <property type="protein sequence ID" value="QQS88010.1"/>
    <property type="molecule type" value="Genomic_DNA"/>
</dbReference>
<dbReference type="InterPro" id="IPR000653">
    <property type="entry name" value="DegT/StrS_aminotransferase"/>
</dbReference>
<keyword evidence="1" id="KW-0663">Pyridoxal phosphate</keyword>
<dbReference type="Pfam" id="PF01041">
    <property type="entry name" value="DegT_DnrJ_EryC1"/>
    <property type="match status" value="1"/>
</dbReference>
<dbReference type="RefSeq" id="WP_201627543.1">
    <property type="nucleotide sequence ID" value="NZ_CP068114.1"/>
</dbReference>
<dbReference type="Gene3D" id="3.90.1150.10">
    <property type="entry name" value="Aspartate Aminotransferase, domain 1"/>
    <property type="match status" value="1"/>
</dbReference>
<reference evidence="2 3" key="1">
    <citation type="submission" date="2021-01" db="EMBL/GenBank/DDBJ databases">
        <title>FDA dAtabase for Regulatory Grade micrObial Sequences (FDA-ARGOS): Supporting development and validation of Infectious Disease Dx tests.</title>
        <authorList>
            <person name="Sproer C."/>
            <person name="Gronow S."/>
            <person name="Severitt S."/>
            <person name="Schroder I."/>
            <person name="Tallon L."/>
            <person name="Sadzewicz L."/>
            <person name="Zhao X."/>
            <person name="Boylan J."/>
            <person name="Ott S."/>
            <person name="Bowen H."/>
            <person name="Vavikolanu K."/>
            <person name="Mehta A."/>
            <person name="Aluvathingal J."/>
            <person name="Nadendla S."/>
            <person name="Lowell S."/>
            <person name="Myers T."/>
            <person name="Yan Y."/>
            <person name="Sichtig H."/>
        </authorList>
    </citation>
    <scope>NUCLEOTIDE SEQUENCE [LARGE SCALE GENOMIC DNA]</scope>
    <source>
        <strain evidence="2 3">FDAARGOS_1126</strain>
    </source>
</reference>
<keyword evidence="3" id="KW-1185">Reference proteome</keyword>
<evidence type="ECO:0000256" key="1">
    <source>
        <dbReference type="RuleBase" id="RU004508"/>
    </source>
</evidence>
<name>A0ABX7CG99_9FUSO</name>
<sequence length="400" mass="46287">MNRIPYGKQFIEEKDIEAVVEALKSEFMTQGPKIQEFEETVAKYHNCKYAVAFCNGTAALHGAYYALGLKENDEFITTPITFAASGNGGLYLGGIPKFVDIDKNNYNIDIIKIKDAITPKTKVITPVSFAGFPVDLKRIKEIVNETGYDIKILHDAAHAIGAICDSRNIVDYADATILSFHPVKHVTTGEGGMVLTNNKEVYKKLCLFRTHGITKNQEELIEKQGDWYYEMQELGYNYRITDLQCALGIVQMSKLDHSLYQRNKIAQFYDENLKDVEWLTLPLNYFSKEWLKDSEYESLQKKPNNLNSYHLYPILLKNKEDRKDFFDYMRENNIFVQVHYIPLHLMPFYKEKYGFKKGDFPNAEDFYSKEVSIPMYPSLTQEELDYIISTIKKFKKGDQL</sequence>
<protein>
    <submittedName>
        <fullName evidence="2">Aminotransferase class I/II-fold pyridoxal phosphate-dependent enzyme</fullName>
    </submittedName>
</protein>
<keyword evidence="2" id="KW-0808">Transferase</keyword>
<gene>
    <name evidence="2" type="ORF">I6I83_02450</name>
</gene>
<dbReference type="GO" id="GO:0008483">
    <property type="term" value="F:transaminase activity"/>
    <property type="evidence" value="ECO:0007669"/>
    <property type="project" value="UniProtKB-KW"/>
</dbReference>
<proteinExistence type="inferred from homology"/>
<evidence type="ECO:0000313" key="3">
    <source>
        <dbReference type="Proteomes" id="UP000595375"/>
    </source>
</evidence>
<organism evidence="2 3">
    <name type="scientific">Fusobacterium canifelinum</name>
    <dbReference type="NCBI Taxonomy" id="285729"/>
    <lineage>
        <taxon>Bacteria</taxon>
        <taxon>Fusobacteriati</taxon>
        <taxon>Fusobacteriota</taxon>
        <taxon>Fusobacteriia</taxon>
        <taxon>Fusobacteriales</taxon>
        <taxon>Fusobacteriaceae</taxon>
        <taxon>Fusobacterium</taxon>
    </lineage>
</organism>